<sequence length="453" mass="52585">MKLIRSLFISLRIWFVLAGFVVAFVVAYAVPVLFPVFQIAFGVFVLLLLIELVLLYRDSAAGGQPIFFARRDMPDRLSNGDENPITLYLESRYAFNTPVEIVDEIPFQFQRRDVLFTADVRPNETKVIRYELRPTRRGEYSFGSINVFVMTPMKLLKRRFQFEQGRLVPVYPSYLQMRQYELLAASNRLTEVGIKRIRRIGHSMEFEQVRPYTQGDDLRTINWKATARRSDTNQSNLVVNAYTDERSQAVYCLIDKGRVMRSPFEGLTLLDYAINASLVLSNIALLKQDRAGLITFSDRIGQIVVAERRPGHMLKILEVLYRQKTRYLETDFEALYATVRMQVRQRGLLLLFTNFETVSGMRRQLPYLRRLAKNHLLLVIFFDNTELRSLLNAPAHDTEEIYLKTIAEKFSYEKQLIVKELGQYGIQSILTAPRDLTANTVNKYLELKARGMI</sequence>
<dbReference type="PANTHER" id="PTHR33608">
    <property type="entry name" value="BLL2464 PROTEIN"/>
    <property type="match status" value="1"/>
</dbReference>
<dbReference type="Pfam" id="PF01882">
    <property type="entry name" value="DUF58"/>
    <property type="match status" value="1"/>
</dbReference>
<dbReference type="InterPro" id="IPR002881">
    <property type="entry name" value="DUF58"/>
</dbReference>
<gene>
    <name evidence="3" type="ORF">J2I46_09980</name>
</gene>
<protein>
    <submittedName>
        <fullName evidence="3">DUF58 domain-containing protein</fullName>
    </submittedName>
</protein>
<dbReference type="Proteomes" id="UP000664628">
    <property type="component" value="Unassembled WGS sequence"/>
</dbReference>
<keyword evidence="4" id="KW-1185">Reference proteome</keyword>
<evidence type="ECO:0000313" key="3">
    <source>
        <dbReference type="EMBL" id="MBO0948910.1"/>
    </source>
</evidence>
<keyword evidence="1" id="KW-1133">Transmembrane helix</keyword>
<keyword evidence="1" id="KW-0812">Transmembrane</keyword>
<feature type="domain" description="DUF58" evidence="2">
    <location>
        <begin position="208"/>
        <end position="385"/>
    </location>
</feature>
<feature type="transmembrane region" description="Helical" evidence="1">
    <location>
        <begin position="36"/>
        <end position="56"/>
    </location>
</feature>
<comment type="caution">
    <text evidence="3">The sequence shown here is derived from an EMBL/GenBank/DDBJ whole genome shotgun (WGS) entry which is preliminary data.</text>
</comment>
<evidence type="ECO:0000313" key="4">
    <source>
        <dbReference type="Proteomes" id="UP000664628"/>
    </source>
</evidence>
<feature type="transmembrane region" description="Helical" evidence="1">
    <location>
        <begin position="12"/>
        <end position="30"/>
    </location>
</feature>
<proteinExistence type="predicted"/>
<evidence type="ECO:0000256" key="1">
    <source>
        <dbReference type="SAM" id="Phobius"/>
    </source>
</evidence>
<organism evidence="3 4">
    <name type="scientific">Fibrella forsythiae</name>
    <dbReference type="NCBI Taxonomy" id="2817061"/>
    <lineage>
        <taxon>Bacteria</taxon>
        <taxon>Pseudomonadati</taxon>
        <taxon>Bacteroidota</taxon>
        <taxon>Cytophagia</taxon>
        <taxon>Cytophagales</taxon>
        <taxon>Spirosomataceae</taxon>
        <taxon>Fibrella</taxon>
    </lineage>
</organism>
<dbReference type="RefSeq" id="WP_207328853.1">
    <property type="nucleotide sequence ID" value="NZ_JAFMYW010000002.1"/>
</dbReference>
<dbReference type="EMBL" id="JAFMYW010000002">
    <property type="protein sequence ID" value="MBO0948910.1"/>
    <property type="molecule type" value="Genomic_DNA"/>
</dbReference>
<keyword evidence="1" id="KW-0472">Membrane</keyword>
<evidence type="ECO:0000259" key="2">
    <source>
        <dbReference type="Pfam" id="PF01882"/>
    </source>
</evidence>
<accession>A0ABS3JFY7</accession>
<dbReference type="PANTHER" id="PTHR33608:SF3">
    <property type="entry name" value="SLR2013 PROTEIN"/>
    <property type="match status" value="1"/>
</dbReference>
<reference evidence="3 4" key="1">
    <citation type="submission" date="2021-03" db="EMBL/GenBank/DDBJ databases">
        <title>Fibrella sp. HMF5405 genome sequencing and assembly.</title>
        <authorList>
            <person name="Kang H."/>
            <person name="Kim H."/>
            <person name="Bae S."/>
            <person name="Joh K."/>
        </authorList>
    </citation>
    <scope>NUCLEOTIDE SEQUENCE [LARGE SCALE GENOMIC DNA]</scope>
    <source>
        <strain evidence="3 4">HMF5405</strain>
    </source>
</reference>
<name>A0ABS3JFY7_9BACT</name>